<evidence type="ECO:0000313" key="2">
    <source>
        <dbReference type="Proteomes" id="UP000037507"/>
    </source>
</evidence>
<dbReference type="RefSeq" id="WP_083451197.1">
    <property type="nucleotide sequence ID" value="NZ_LFYT02000001.1"/>
</dbReference>
<keyword evidence="2" id="KW-1185">Reference proteome</keyword>
<evidence type="ECO:0008006" key="3">
    <source>
        <dbReference type="Google" id="ProtNLM"/>
    </source>
</evidence>
<dbReference type="GO" id="GO:0006974">
    <property type="term" value="P:DNA damage response"/>
    <property type="evidence" value="ECO:0007669"/>
    <property type="project" value="TreeGrafter"/>
</dbReference>
<gene>
    <name evidence="1" type="ORF">H663_000915</name>
</gene>
<organism evidence="1 2">
    <name type="scientific">Limnohabitans planktonicus II-D5</name>
    <dbReference type="NCBI Taxonomy" id="1293045"/>
    <lineage>
        <taxon>Bacteria</taxon>
        <taxon>Pseudomonadati</taxon>
        <taxon>Pseudomonadota</taxon>
        <taxon>Betaproteobacteria</taxon>
        <taxon>Burkholderiales</taxon>
        <taxon>Comamonadaceae</taxon>
        <taxon>Limnohabitans</taxon>
    </lineage>
</organism>
<dbReference type="EMBL" id="LFYT02000001">
    <property type="protein sequence ID" value="PVE44612.1"/>
    <property type="molecule type" value="Genomic_DNA"/>
</dbReference>
<dbReference type="Proteomes" id="UP000037507">
    <property type="component" value="Unassembled WGS sequence"/>
</dbReference>
<proteinExistence type="predicted"/>
<dbReference type="OrthoDB" id="1238765at2"/>
<dbReference type="PANTHER" id="PTHR38785:SF1">
    <property type="entry name" value="HOMOLOG OF VIRK"/>
    <property type="match status" value="1"/>
</dbReference>
<sequence>MNAWQDSWTALKHHPRERVKMILGRLLYPSSTHQWVSFVRSHAVLWSQLPDFPKLLTRIYRPYGFSTLNCQQRVEMMIRHYEVLDQHGLLTLLKQSAVKPLLIGSVQTKSTDTAKLYLQSLRDGHREGEMSLQLYLGDRFLYSLTFSLIGEPSTPDMVVTRLQSNKVDGAKDLLRTATKSFHGYRPSMLLVQAARQFAHLCACQRVLLVSNPQRVALNPVRRLKIKTDLEGLWRDLGATPQADGFFALSPIVSLPQDFSDVASNKRAEAKRKAALASDLLQALSANMISRD</sequence>
<dbReference type="AlphaFoldDB" id="A0A2T7UIX0"/>
<evidence type="ECO:0000313" key="1">
    <source>
        <dbReference type="EMBL" id="PVE44612.1"/>
    </source>
</evidence>
<reference evidence="1" key="1">
    <citation type="submission" date="2017-04" db="EMBL/GenBank/DDBJ databases">
        <title>Unexpected and diverse lifestyles within the genus Limnohabitans.</title>
        <authorList>
            <person name="Kasalicky V."/>
            <person name="Mehrshad M."/>
            <person name="Andrei S.-A."/>
            <person name="Salcher M."/>
            <person name="Kratochvilova H."/>
            <person name="Simek K."/>
            <person name="Ghai R."/>
        </authorList>
    </citation>
    <scope>NUCLEOTIDE SEQUENCE [LARGE SCALE GENOMIC DNA]</scope>
    <source>
        <strain evidence="1">II-D5</strain>
    </source>
</reference>
<protein>
    <recommendedName>
        <fullName evidence="3">DUF535 domain-containing protein</fullName>
    </recommendedName>
</protein>
<accession>A0A2T7UIX0</accession>
<name>A0A2T7UIX0_9BURK</name>
<dbReference type="InterPro" id="IPR007488">
    <property type="entry name" value="DUF535"/>
</dbReference>
<dbReference type="PANTHER" id="PTHR38785">
    <property type="entry name" value="HOMOLOG OF VIRK"/>
    <property type="match status" value="1"/>
</dbReference>
<dbReference type="Pfam" id="PF04393">
    <property type="entry name" value="DUF535"/>
    <property type="match status" value="1"/>
</dbReference>
<comment type="caution">
    <text evidence="1">The sequence shown here is derived from an EMBL/GenBank/DDBJ whole genome shotgun (WGS) entry which is preliminary data.</text>
</comment>